<dbReference type="SUPFAM" id="SSF81383">
    <property type="entry name" value="F-box domain"/>
    <property type="match status" value="1"/>
</dbReference>
<keyword evidence="2" id="KW-1185">Reference proteome</keyword>
<evidence type="ECO:0008006" key="3">
    <source>
        <dbReference type="Google" id="ProtNLM"/>
    </source>
</evidence>
<evidence type="ECO:0000313" key="2">
    <source>
        <dbReference type="Proteomes" id="UP000070544"/>
    </source>
</evidence>
<proteinExistence type="predicted"/>
<reference evidence="1 2" key="1">
    <citation type="journal article" date="2015" name="Genome Biol. Evol.">
        <title>Phylogenomic analyses indicate that early fungi evolved digesting cell walls of algal ancestors of land plants.</title>
        <authorList>
            <person name="Chang Y."/>
            <person name="Wang S."/>
            <person name="Sekimoto S."/>
            <person name="Aerts A.L."/>
            <person name="Choi C."/>
            <person name="Clum A."/>
            <person name="LaButti K.M."/>
            <person name="Lindquist E.A."/>
            <person name="Yee Ngan C."/>
            <person name="Ohm R.A."/>
            <person name="Salamov A.A."/>
            <person name="Grigoriev I.V."/>
            <person name="Spatafora J.W."/>
            <person name="Berbee M.L."/>
        </authorList>
    </citation>
    <scope>NUCLEOTIDE SEQUENCE [LARGE SCALE GENOMIC DNA]</scope>
    <source>
        <strain evidence="1 2">JEL478</strain>
    </source>
</reference>
<dbReference type="InterPro" id="IPR036047">
    <property type="entry name" value="F-box-like_dom_sf"/>
</dbReference>
<protein>
    <recommendedName>
        <fullName evidence="3">F-box domain-containing protein</fullName>
    </recommendedName>
</protein>
<dbReference type="EMBL" id="KQ965747">
    <property type="protein sequence ID" value="KXS17302.1"/>
    <property type="molecule type" value="Genomic_DNA"/>
</dbReference>
<gene>
    <name evidence="1" type="ORF">M427DRAFT_68447</name>
</gene>
<evidence type="ECO:0000313" key="1">
    <source>
        <dbReference type="EMBL" id="KXS17302.1"/>
    </source>
</evidence>
<dbReference type="AlphaFoldDB" id="A0A139AKI5"/>
<dbReference type="OrthoDB" id="2182683at2759"/>
<sequence>MERESRWPVMDVLPPQIVHRIFRNLPPSTFYSVVPRVSKAWLVNQRTAAPGNDGKVGSSISLFVCHFIPKNFLLCLPDLRYPELADSCDLVAPMYQFLVDDRSVGIVPGDKCPNGMP</sequence>
<name>A0A139AKI5_GONPJ</name>
<accession>A0A139AKI5</accession>
<dbReference type="Proteomes" id="UP000070544">
    <property type="component" value="Unassembled WGS sequence"/>
</dbReference>
<organism evidence="1 2">
    <name type="scientific">Gonapodya prolifera (strain JEL478)</name>
    <name type="common">Monoblepharis prolifera</name>
    <dbReference type="NCBI Taxonomy" id="1344416"/>
    <lineage>
        <taxon>Eukaryota</taxon>
        <taxon>Fungi</taxon>
        <taxon>Fungi incertae sedis</taxon>
        <taxon>Chytridiomycota</taxon>
        <taxon>Chytridiomycota incertae sedis</taxon>
        <taxon>Monoblepharidomycetes</taxon>
        <taxon>Monoblepharidales</taxon>
        <taxon>Gonapodyaceae</taxon>
        <taxon>Gonapodya</taxon>
    </lineage>
</organism>